<dbReference type="EMBL" id="JZYN01000032">
    <property type="protein sequence ID" value="KJM63751.1"/>
    <property type="molecule type" value="Genomic_DNA"/>
</dbReference>
<dbReference type="AlphaFoldDB" id="A0A837F5G7"/>
<name>A0A837F5G7_9ENTR</name>
<sequence length="117" mass="12915">MSKNLVKSWTTKSGLNAFIFLIKDSHHCGYVVLPACLSDFDFDEELIDVHGGITYSGNPDWSGGLTVIGYDCAHAGDQCFGYKDGVWRDVDFCTDECEKLASQLISLTNRNVDGNIK</sequence>
<evidence type="ECO:0000313" key="2">
    <source>
        <dbReference type="Proteomes" id="UP000033679"/>
    </source>
</evidence>
<protein>
    <submittedName>
        <fullName evidence="1">Uncharacterized protein</fullName>
    </submittedName>
</protein>
<comment type="caution">
    <text evidence="1">The sequence shown here is derived from an EMBL/GenBank/DDBJ whole genome shotgun (WGS) entry which is preliminary data.</text>
</comment>
<evidence type="ECO:0000313" key="1">
    <source>
        <dbReference type="EMBL" id="KJM63751.1"/>
    </source>
</evidence>
<accession>A0A837F5G7</accession>
<dbReference type="RefSeq" id="WP_045346992.1">
    <property type="nucleotide sequence ID" value="NZ_JALGQD010000002.1"/>
</dbReference>
<organism evidence="1 2">
    <name type="scientific">Enterobacter hormaechei subsp. xiangfangensis</name>
    <dbReference type="NCBI Taxonomy" id="1296536"/>
    <lineage>
        <taxon>Bacteria</taxon>
        <taxon>Pseudomonadati</taxon>
        <taxon>Pseudomonadota</taxon>
        <taxon>Gammaproteobacteria</taxon>
        <taxon>Enterobacterales</taxon>
        <taxon>Enterobacteriaceae</taxon>
        <taxon>Enterobacter</taxon>
        <taxon>Enterobacter cloacae complex</taxon>
    </lineage>
</organism>
<gene>
    <name evidence="1" type="ORF">SS59_21050</name>
</gene>
<reference evidence="1 2" key="1">
    <citation type="submission" date="2015-03" db="EMBL/GenBank/DDBJ databases">
        <authorList>
            <person name="McCorrison J."/>
            <person name="Sanka R."/>
            <person name="Adams M."/>
            <person name="Brinkac L."/>
            <person name="Nierman W."/>
            <person name="Sutton G."/>
            <person name="Nelson K."/>
            <person name="Kiedrowski L."/>
            <person name="Guerrero D."/>
            <person name="Bonomo R."/>
        </authorList>
    </citation>
    <scope>NUCLEOTIDE SEQUENCE [LARGE SCALE GENOMIC DNA]</scope>
    <source>
        <strain evidence="1 2">39373</strain>
    </source>
</reference>
<dbReference type="Proteomes" id="UP000033679">
    <property type="component" value="Unassembled WGS sequence"/>
</dbReference>
<proteinExistence type="predicted"/>